<sequence>MAQADKPRICWGVKRGRRLVCKELVTDEETIKEVLELVEELKRRVEKHRGKLETAAFIDELIDLLEQWLEEHKEDKGKKVKEARKIVRKMVELLEELREKWVKVYWRQLLELVELLERNAIDIVVTGKGNEKSLVVHIYSTDVTVKVTRVAKNGGITMHLVLSELEGDDVRVANMFSDEELLKAIQHGWEMTDGSVINDHPAMGTNQPWQAILWTLCYPGKIHVLIYGININENDVSVKWYLVAKDHEARSKEEAAKEVKNFDEERIKIFLASAIWGDGEVNVGERYVRLIMGLAKYDLWLGIIERLINELGFTIKVRDYKAEVGINSSKAVKLARDWLAMPDIRELIELGASLSGGEKLRRIIELANMEIKELGSRSILILGTNISMSIDVNGDCRVELRTHRKDNNEALKLIEELRKAGYKPSMYVSRGNYIISITHANVRDSPLKPIVCRKLGEWLNETKDERKERIAKAMQNLKCFDDT</sequence>
<name>F0QST5_VULM7</name>
<protein>
    <submittedName>
        <fullName evidence="2">Uncharacterized protein</fullName>
    </submittedName>
</protein>
<organism evidence="2 3">
    <name type="scientific">Vulcanisaeta moutnovskia (strain 768-28)</name>
    <dbReference type="NCBI Taxonomy" id="985053"/>
    <lineage>
        <taxon>Archaea</taxon>
        <taxon>Thermoproteota</taxon>
        <taxon>Thermoprotei</taxon>
        <taxon>Thermoproteales</taxon>
        <taxon>Thermoproteaceae</taxon>
        <taxon>Vulcanisaeta</taxon>
    </lineage>
</organism>
<proteinExistence type="predicted"/>
<evidence type="ECO:0000256" key="1">
    <source>
        <dbReference type="SAM" id="Coils"/>
    </source>
</evidence>
<feature type="coiled-coil region" evidence="1">
    <location>
        <begin position="24"/>
        <end position="51"/>
    </location>
</feature>
<reference evidence="2 3" key="1">
    <citation type="journal article" date="2011" name="J. Bacteriol.">
        <title>Complete genome sequence of 'Vulcanisaeta moutnovskia' strain 768-28, a novel member of the hyperthermophilic crenarchaeal genus vulcanisaeta.</title>
        <authorList>
            <person name="Gumerov V.M."/>
            <person name="Mardanov A.V."/>
            <person name="Beletsky A.V."/>
            <person name="Prokofeva M.I."/>
            <person name="Bonch-Osmolovskaya E.A."/>
            <person name="Ravin N.V."/>
            <person name="Skryabin K.G."/>
        </authorList>
    </citation>
    <scope>NUCLEOTIDE SEQUENCE [LARGE SCALE GENOMIC DNA]</scope>
    <source>
        <strain evidence="2 3">768-28</strain>
    </source>
</reference>
<dbReference type="HOGENOM" id="CLU_041632_0_0_2"/>
<gene>
    <name evidence="2" type="ordered locus">VMUT_0140</name>
</gene>
<dbReference type="AlphaFoldDB" id="F0QST5"/>
<dbReference type="EMBL" id="CP002529">
    <property type="protein sequence ID" value="ADY00356.1"/>
    <property type="molecule type" value="Genomic_DNA"/>
</dbReference>
<evidence type="ECO:0000313" key="2">
    <source>
        <dbReference type="EMBL" id="ADY00356.1"/>
    </source>
</evidence>
<dbReference type="KEGG" id="vmo:VMUT_0140"/>
<evidence type="ECO:0000313" key="3">
    <source>
        <dbReference type="Proteomes" id="UP000007485"/>
    </source>
</evidence>
<dbReference type="Proteomes" id="UP000007485">
    <property type="component" value="Chromosome"/>
</dbReference>
<dbReference type="RefSeq" id="WP_013603520.1">
    <property type="nucleotide sequence ID" value="NC_015151.1"/>
</dbReference>
<dbReference type="GeneID" id="10287792"/>
<accession>F0QST5</accession>
<dbReference type="eggNOG" id="arCOG09797">
    <property type="taxonomic scope" value="Archaea"/>
</dbReference>
<keyword evidence="3" id="KW-1185">Reference proteome</keyword>
<keyword evidence="1" id="KW-0175">Coiled coil</keyword>